<accession>A0ABY6GP15</accession>
<gene>
    <name evidence="1" type="ORF">NX720_16575</name>
</gene>
<reference evidence="1" key="1">
    <citation type="submission" date="2022-10" db="EMBL/GenBank/DDBJ databases">
        <title>Completed Genome Sequence of two octocoral isolated bacterium, Endozoicomonas euniceicola EF212T and Endozoicomonas gorgoniicola PS125T.</title>
        <authorList>
            <person name="Chiou Y.-J."/>
            <person name="Chen Y.-H."/>
        </authorList>
    </citation>
    <scope>NUCLEOTIDE SEQUENCE</scope>
    <source>
        <strain evidence="1">EF212</strain>
    </source>
</reference>
<dbReference type="RefSeq" id="WP_262596009.1">
    <property type="nucleotide sequence ID" value="NZ_CP103300.1"/>
</dbReference>
<proteinExistence type="predicted"/>
<name>A0ABY6GP15_9GAMM</name>
<sequence length="254" mass="27824">MAALKSSILTILLLICTTLVLKAQAGIENSFNIKIKENHFNAKVKVEIKDGYKLLVTESTNDSGITERRDAFLHSSGNSGTLEIEGLPTSTTSHTITPFRVLTHRLLSEFSNRFSSTRHDLKSHYIMLPTGYIYTGTYDIRGPIQYLNVTRSDENPNLFDISGLLMLDDHGNTNNSPIFGIDVSVRGHIEITPDGNLEQFVLNSSDSSSLLGLNITLDNITGQNQGDEQYVPDGLSGSSVTRCGCINSSRAQAQ</sequence>
<dbReference type="EMBL" id="CP103300">
    <property type="protein sequence ID" value="UYM14500.1"/>
    <property type="molecule type" value="Genomic_DNA"/>
</dbReference>
<dbReference type="Proteomes" id="UP001163255">
    <property type="component" value="Chromosome"/>
</dbReference>
<evidence type="ECO:0000313" key="1">
    <source>
        <dbReference type="EMBL" id="UYM14500.1"/>
    </source>
</evidence>
<evidence type="ECO:0000313" key="2">
    <source>
        <dbReference type="Proteomes" id="UP001163255"/>
    </source>
</evidence>
<organism evidence="1 2">
    <name type="scientific">Endozoicomonas euniceicola</name>
    <dbReference type="NCBI Taxonomy" id="1234143"/>
    <lineage>
        <taxon>Bacteria</taxon>
        <taxon>Pseudomonadati</taxon>
        <taxon>Pseudomonadota</taxon>
        <taxon>Gammaproteobacteria</taxon>
        <taxon>Oceanospirillales</taxon>
        <taxon>Endozoicomonadaceae</taxon>
        <taxon>Endozoicomonas</taxon>
    </lineage>
</organism>
<keyword evidence="2" id="KW-1185">Reference proteome</keyword>
<protein>
    <submittedName>
        <fullName evidence="1">Uncharacterized protein</fullName>
    </submittedName>
</protein>